<dbReference type="CDD" id="cd06587">
    <property type="entry name" value="VOC"/>
    <property type="match status" value="1"/>
</dbReference>
<gene>
    <name evidence="2" type="ORF">ICC18_19400</name>
</gene>
<dbReference type="RefSeq" id="WP_188176084.1">
    <property type="nucleotide sequence ID" value="NZ_JACVVD010000007.1"/>
</dbReference>
<dbReference type="InterPro" id="IPR037523">
    <property type="entry name" value="VOC_core"/>
</dbReference>
<dbReference type="AlphaFoldDB" id="A0A926QK03"/>
<comment type="caution">
    <text evidence="2">The sequence shown here is derived from an EMBL/GenBank/DDBJ whole genome shotgun (WGS) entry which is preliminary data.</text>
</comment>
<dbReference type="PROSITE" id="PS51819">
    <property type="entry name" value="VOC"/>
    <property type="match status" value="1"/>
</dbReference>
<dbReference type="Gene3D" id="3.10.180.10">
    <property type="entry name" value="2,3-Dihydroxybiphenyl 1,2-Dioxygenase, domain 1"/>
    <property type="match status" value="1"/>
</dbReference>
<sequence length="130" mass="14969">MTAEKLKIKRIDTVFVPVSDVKRSEEWYMRMFPFRVVFRSEQGDYVGFRFDEEGPLQAGLTIYQSDERPSSKHIPFNFYTSDVDASHSFFKKERAEVSEIHGGSGMRFFDVWDPDGNAIGVVTFPEPGSK</sequence>
<dbReference type="SUPFAM" id="SSF54593">
    <property type="entry name" value="Glyoxalase/Bleomycin resistance protein/Dihydroxybiphenyl dioxygenase"/>
    <property type="match status" value="1"/>
</dbReference>
<feature type="domain" description="VOC" evidence="1">
    <location>
        <begin position="10"/>
        <end position="124"/>
    </location>
</feature>
<proteinExistence type="predicted"/>
<evidence type="ECO:0000313" key="2">
    <source>
        <dbReference type="EMBL" id="MBD0382286.1"/>
    </source>
</evidence>
<name>A0A926QK03_9BACL</name>
<keyword evidence="3" id="KW-1185">Reference proteome</keyword>
<dbReference type="EMBL" id="JACVVD010000007">
    <property type="protein sequence ID" value="MBD0382286.1"/>
    <property type="molecule type" value="Genomic_DNA"/>
</dbReference>
<evidence type="ECO:0000313" key="3">
    <source>
        <dbReference type="Proteomes" id="UP000650466"/>
    </source>
</evidence>
<accession>A0A926QK03</accession>
<dbReference type="Proteomes" id="UP000650466">
    <property type="component" value="Unassembled WGS sequence"/>
</dbReference>
<dbReference type="InterPro" id="IPR004360">
    <property type="entry name" value="Glyas_Fos-R_dOase_dom"/>
</dbReference>
<dbReference type="Pfam" id="PF00903">
    <property type="entry name" value="Glyoxalase"/>
    <property type="match status" value="1"/>
</dbReference>
<organism evidence="2 3">
    <name type="scientific">Paenibacillus sedimenti</name>
    <dbReference type="NCBI Taxonomy" id="2770274"/>
    <lineage>
        <taxon>Bacteria</taxon>
        <taxon>Bacillati</taxon>
        <taxon>Bacillota</taxon>
        <taxon>Bacilli</taxon>
        <taxon>Bacillales</taxon>
        <taxon>Paenibacillaceae</taxon>
        <taxon>Paenibacillus</taxon>
    </lineage>
</organism>
<protein>
    <submittedName>
        <fullName evidence="2">VOC family protein</fullName>
    </submittedName>
</protein>
<reference evidence="2" key="1">
    <citation type="submission" date="2020-09" db="EMBL/GenBank/DDBJ databases">
        <title>Draft Genome Sequence of Paenibacillus sp. WST5.</title>
        <authorList>
            <person name="Bao Z."/>
        </authorList>
    </citation>
    <scope>NUCLEOTIDE SEQUENCE</scope>
    <source>
        <strain evidence="2">WST5</strain>
    </source>
</reference>
<evidence type="ECO:0000259" key="1">
    <source>
        <dbReference type="PROSITE" id="PS51819"/>
    </source>
</evidence>
<dbReference type="InterPro" id="IPR029068">
    <property type="entry name" value="Glyas_Bleomycin-R_OHBP_Dase"/>
</dbReference>